<dbReference type="InterPro" id="IPR038417">
    <property type="entry name" value="Alpga-gal_N_sf"/>
</dbReference>
<protein>
    <recommendedName>
        <fullName evidence="2">alpha-galactosidase</fullName>
        <ecNumber evidence="2">3.2.1.22</ecNumber>
    </recommendedName>
</protein>
<feature type="domain" description="Glycosyl hydrolase family 36 N-terminal" evidence="7">
    <location>
        <begin position="50"/>
        <end position="284"/>
    </location>
</feature>
<keyword evidence="4 8" id="KW-0326">Glycosidase</keyword>
<comment type="catalytic activity">
    <reaction evidence="1">
        <text>Hydrolysis of terminal, non-reducing alpha-D-galactose residues in alpha-D-galactosides, including galactose oligosaccharides, galactomannans and galactolipids.</text>
        <dbReference type="EC" id="3.2.1.22"/>
    </reaction>
</comment>
<evidence type="ECO:0000256" key="2">
    <source>
        <dbReference type="ARBA" id="ARBA00012755"/>
    </source>
</evidence>
<dbReference type="Gene3D" id="3.20.20.70">
    <property type="entry name" value="Aldolase class I"/>
    <property type="match status" value="1"/>
</dbReference>
<dbReference type="Gene3D" id="2.70.98.60">
    <property type="entry name" value="alpha-galactosidase from lactobacil brevis"/>
    <property type="match status" value="1"/>
</dbReference>
<dbReference type="GO" id="GO:0016052">
    <property type="term" value="P:carbohydrate catabolic process"/>
    <property type="evidence" value="ECO:0007669"/>
    <property type="project" value="InterPro"/>
</dbReference>
<dbReference type="InterPro" id="IPR017853">
    <property type="entry name" value="GH"/>
</dbReference>
<proteinExistence type="predicted"/>
<dbReference type="AlphaFoldDB" id="A0AAU7W266"/>
<dbReference type="InterPro" id="IPR000111">
    <property type="entry name" value="Glyco_hydro_27/36_CS"/>
</dbReference>
<feature type="region of interest" description="Disordered" evidence="5">
    <location>
        <begin position="203"/>
        <end position="229"/>
    </location>
</feature>
<dbReference type="PANTHER" id="PTHR43053">
    <property type="entry name" value="GLYCOSIDASE FAMILY 31"/>
    <property type="match status" value="1"/>
</dbReference>
<keyword evidence="3 8" id="KW-0378">Hydrolase</keyword>
<feature type="region of interest" description="Disordered" evidence="5">
    <location>
        <begin position="1"/>
        <end position="24"/>
    </location>
</feature>
<organism evidence="8">
    <name type="scientific">Microbacterium sp. A8/3-1</name>
    <dbReference type="NCBI Taxonomy" id="3160749"/>
    <lineage>
        <taxon>Bacteria</taxon>
        <taxon>Bacillati</taxon>
        <taxon>Actinomycetota</taxon>
        <taxon>Actinomycetes</taxon>
        <taxon>Micrococcales</taxon>
        <taxon>Microbacteriaceae</taxon>
        <taxon>Microbacterium</taxon>
    </lineage>
</organism>
<dbReference type="Gene3D" id="2.60.40.1180">
    <property type="entry name" value="Golgi alpha-mannosidase II"/>
    <property type="match status" value="1"/>
</dbReference>
<dbReference type="InterPro" id="IPR050985">
    <property type="entry name" value="Alpha-glycosidase_related"/>
</dbReference>
<dbReference type="EC" id="3.2.1.22" evidence="2"/>
<evidence type="ECO:0000259" key="7">
    <source>
        <dbReference type="Pfam" id="PF16875"/>
    </source>
</evidence>
<dbReference type="Pfam" id="PF02065">
    <property type="entry name" value="Melibiase"/>
    <property type="match status" value="1"/>
</dbReference>
<dbReference type="InterPro" id="IPR013785">
    <property type="entry name" value="Aldolase_TIM"/>
</dbReference>
<evidence type="ECO:0000259" key="6">
    <source>
        <dbReference type="Pfam" id="PF16874"/>
    </source>
</evidence>
<dbReference type="SUPFAM" id="SSF51445">
    <property type="entry name" value="(Trans)glycosidases"/>
    <property type="match status" value="1"/>
</dbReference>
<gene>
    <name evidence="8" type="ORF">ABS642_10165</name>
</gene>
<evidence type="ECO:0000256" key="4">
    <source>
        <dbReference type="ARBA" id="ARBA00023295"/>
    </source>
</evidence>
<evidence type="ECO:0000256" key="5">
    <source>
        <dbReference type="SAM" id="MobiDB-lite"/>
    </source>
</evidence>
<evidence type="ECO:0000256" key="3">
    <source>
        <dbReference type="ARBA" id="ARBA00022801"/>
    </source>
</evidence>
<evidence type="ECO:0000256" key="1">
    <source>
        <dbReference type="ARBA" id="ARBA00001255"/>
    </source>
</evidence>
<dbReference type="Pfam" id="PF16875">
    <property type="entry name" value="Glyco_hydro_36N"/>
    <property type="match status" value="1"/>
</dbReference>
<dbReference type="PRINTS" id="PR00743">
    <property type="entry name" value="GLHYDRLASE36"/>
</dbReference>
<dbReference type="InterPro" id="IPR002252">
    <property type="entry name" value="Glyco_hydro_36"/>
</dbReference>
<feature type="domain" description="Glycosyl hydrolase family 36 C-terminal" evidence="6">
    <location>
        <begin position="645"/>
        <end position="737"/>
    </location>
</feature>
<name>A0AAU7W266_9MICO</name>
<dbReference type="EMBL" id="CP158357">
    <property type="protein sequence ID" value="XBX80431.1"/>
    <property type="molecule type" value="Genomic_DNA"/>
</dbReference>
<dbReference type="FunFam" id="3.20.20.70:FF:000118">
    <property type="entry name" value="Alpha-galactosidase"/>
    <property type="match status" value="1"/>
</dbReference>
<dbReference type="PROSITE" id="PS00512">
    <property type="entry name" value="ALPHA_GALACTOSIDASE"/>
    <property type="match status" value="1"/>
</dbReference>
<sequence length="740" mass="80899">MTDLVTPDVRGDEAAHPPPPSRLAHLRGDGVSLVIDTAAAPGAQGASSAMPQVLFWGADLVDLDDLDPGEIVAAMSRQDASGTLDAAWQVSLLPLEGEGWGGRPGLSAGVDGVPVHPRWANIECSTDPGGRRFSVIAEDVGNGLRLDSAVVVEAGGIVTVTHTVTRTADDASALVIEWLEATLPTPKAVDHLTTFAGRWTREKVPTTSRIPRGATTRQTRRGRGGHDAPMLSIVSIDRPRDRSGELWAVHLGWSADCTYRNDRMPDSVDVLGAGELLRTGEIALGPGESYTTPTAYFAWSGAGLDGLSERFHRFERARPNHPHSPRPLVLNTWEAVYFDHDPAFLFALTDLAAKVGVERFVLDDGWFLGRRSDIRGLGDWFVDRAVWPDGLGPLADRVHERGMEFGLWFEPEMINLDSELARRHPEWLLHPRDHLPTPAHLSWRTQYVLDLAREDAYAYILGSLDALVTELGIDFIKWDHNRDLVEAVHDGRPGTHAQTRAVYRMMAELKSRHPGLEIESCSSGGARSDLGILEVADRVWASDSNDPIERQDIQRWTQLLLAPELVGGHVGPTTAHSTGRTTPLSFRLATSLMGSAGFEWNIAECTPEELEVITRWSALYKELRSVIHTGTAVHADVRDPALRVVGAVAPDRAEAVFTIASVATLEDSLPERIRLHGLDEDAIYDVRVRDEIGASRHGFATPAWLSSGTVCLSGSFLDTVGLQIPPLWPAQAIILHLTRR</sequence>
<dbReference type="Pfam" id="PF16874">
    <property type="entry name" value="Glyco_hydro_36C"/>
    <property type="match status" value="1"/>
</dbReference>
<dbReference type="InterPro" id="IPR031704">
    <property type="entry name" value="Glyco_hydro_36_N"/>
</dbReference>
<dbReference type="PANTHER" id="PTHR43053:SF3">
    <property type="entry name" value="ALPHA-GALACTOSIDASE C-RELATED"/>
    <property type="match status" value="1"/>
</dbReference>
<dbReference type="GO" id="GO:0004557">
    <property type="term" value="F:alpha-galactosidase activity"/>
    <property type="evidence" value="ECO:0007669"/>
    <property type="project" value="UniProtKB-EC"/>
</dbReference>
<dbReference type="InterPro" id="IPR013780">
    <property type="entry name" value="Glyco_hydro_b"/>
</dbReference>
<evidence type="ECO:0000313" key="8">
    <source>
        <dbReference type="EMBL" id="XBX80431.1"/>
    </source>
</evidence>
<dbReference type="CDD" id="cd14791">
    <property type="entry name" value="GH36"/>
    <property type="match status" value="1"/>
</dbReference>
<accession>A0AAU7W266</accession>
<dbReference type="InterPro" id="IPR031705">
    <property type="entry name" value="Glyco_hydro_36_C"/>
</dbReference>
<dbReference type="RefSeq" id="WP_350353233.1">
    <property type="nucleotide sequence ID" value="NZ_CP158357.1"/>
</dbReference>
<reference evidence="8" key="1">
    <citation type="submission" date="2024-06" db="EMBL/GenBank/DDBJ databases">
        <title>Draft genome sequence of Microbacterium sp. strain A8/3-1, isolated from Oxytropis tragacanthoides Fisch. ex DC. Root nodules in the Altai region of Russia.</title>
        <authorList>
            <person name="Sazanova A."/>
            <person name="Guro P."/>
            <person name="Kuznetsova I."/>
            <person name="Belimov A."/>
            <person name="Safronova V."/>
        </authorList>
    </citation>
    <scope>NUCLEOTIDE SEQUENCE</scope>
    <source>
        <strain evidence="8">A8/3-1</strain>
    </source>
</reference>